<evidence type="ECO:0000259" key="4">
    <source>
        <dbReference type="PROSITE" id="PS50893"/>
    </source>
</evidence>
<dbReference type="PANTHER" id="PTHR45772">
    <property type="entry name" value="CONSERVED COMPONENT OF ABC TRANSPORTER FOR NATURAL AMINO ACIDS-RELATED"/>
    <property type="match status" value="1"/>
</dbReference>
<dbReference type="GO" id="GO:0015188">
    <property type="term" value="F:L-isoleucine transmembrane transporter activity"/>
    <property type="evidence" value="ECO:0007669"/>
    <property type="project" value="TreeGrafter"/>
</dbReference>
<dbReference type="Pfam" id="PF00005">
    <property type="entry name" value="ABC_tran"/>
    <property type="match status" value="1"/>
</dbReference>
<sequence length="256" mass="28278">MTLELQDVRKRFGGVVASDGVTFRVGDGEIFGLIGPNGAGKTTAVNLITAYMRPDSGQIRFEDTEITRLKPRQLAARGVSRTFQSLRLFEGVTVADNVLIGRHRWFEGHVLLPFLGGKFEKSQRAAALKWVDFVGLGDVAAEPVDSLPYGLRRKVEIARALALEPRLLLLDEPTAGMTRTESDEVAGLIRRIREHGITVLLIDHNISLVNQVCDRVAVLDFGKVIAEDEPKAIWQNQLVRRAYLGDDEETMTGADS</sequence>
<dbReference type="InterPro" id="IPR051120">
    <property type="entry name" value="ABC_AA/LPS_Transport"/>
</dbReference>
<evidence type="ECO:0000256" key="3">
    <source>
        <dbReference type="ARBA" id="ARBA00022840"/>
    </source>
</evidence>
<dbReference type="GO" id="GO:0042941">
    <property type="term" value="P:D-alanine transmembrane transport"/>
    <property type="evidence" value="ECO:0007669"/>
    <property type="project" value="TreeGrafter"/>
</dbReference>
<reference evidence="6" key="1">
    <citation type="submission" date="2016-10" db="EMBL/GenBank/DDBJ databases">
        <authorList>
            <person name="Varghese N."/>
            <person name="Submissions S."/>
        </authorList>
    </citation>
    <scope>NUCLEOTIDE SEQUENCE [LARGE SCALE GENOMIC DNA]</scope>
    <source>
        <strain evidence="6">DSM 43163</strain>
    </source>
</reference>
<gene>
    <name evidence="5" type="ORF">SAMN04489712_105463</name>
</gene>
<dbReference type="EMBL" id="FNVO01000005">
    <property type="protein sequence ID" value="SEG48221.1"/>
    <property type="molecule type" value="Genomic_DNA"/>
</dbReference>
<dbReference type="SUPFAM" id="SSF52540">
    <property type="entry name" value="P-loop containing nucleoside triphosphate hydrolases"/>
    <property type="match status" value="1"/>
</dbReference>
<dbReference type="GO" id="GO:1903805">
    <property type="term" value="P:L-valine import across plasma membrane"/>
    <property type="evidence" value="ECO:0007669"/>
    <property type="project" value="TreeGrafter"/>
</dbReference>
<dbReference type="OrthoDB" id="4350300at2"/>
<keyword evidence="3 5" id="KW-0067">ATP-binding</keyword>
<keyword evidence="2" id="KW-0547">Nucleotide-binding</keyword>
<dbReference type="GO" id="GO:0005524">
    <property type="term" value="F:ATP binding"/>
    <property type="evidence" value="ECO:0007669"/>
    <property type="project" value="UniProtKB-KW"/>
</dbReference>
<keyword evidence="6" id="KW-1185">Reference proteome</keyword>
<accession>A0A1H6AI73</accession>
<dbReference type="AlphaFoldDB" id="A0A1H6AI73"/>
<dbReference type="InterPro" id="IPR027417">
    <property type="entry name" value="P-loop_NTPase"/>
</dbReference>
<organism evidence="5 6">
    <name type="scientific">Thermomonospora echinospora</name>
    <dbReference type="NCBI Taxonomy" id="1992"/>
    <lineage>
        <taxon>Bacteria</taxon>
        <taxon>Bacillati</taxon>
        <taxon>Actinomycetota</taxon>
        <taxon>Actinomycetes</taxon>
        <taxon>Streptosporangiales</taxon>
        <taxon>Thermomonosporaceae</taxon>
        <taxon>Thermomonospora</taxon>
    </lineage>
</organism>
<evidence type="ECO:0000313" key="5">
    <source>
        <dbReference type="EMBL" id="SEG48221.1"/>
    </source>
</evidence>
<dbReference type="PROSITE" id="PS50893">
    <property type="entry name" value="ABC_TRANSPORTER_2"/>
    <property type="match status" value="1"/>
</dbReference>
<dbReference type="InterPro" id="IPR003439">
    <property type="entry name" value="ABC_transporter-like_ATP-bd"/>
</dbReference>
<feature type="domain" description="ABC transporter" evidence="4">
    <location>
        <begin position="3"/>
        <end position="246"/>
    </location>
</feature>
<dbReference type="Proteomes" id="UP000236723">
    <property type="component" value="Unassembled WGS sequence"/>
</dbReference>
<dbReference type="PANTHER" id="PTHR45772:SF7">
    <property type="entry name" value="AMINO ACID ABC TRANSPORTER ATP-BINDING PROTEIN"/>
    <property type="match status" value="1"/>
</dbReference>
<dbReference type="FunFam" id="3.40.50.300:FF:000421">
    <property type="entry name" value="Branched-chain amino acid ABC transporter ATP-binding protein"/>
    <property type="match status" value="1"/>
</dbReference>
<dbReference type="SMART" id="SM00382">
    <property type="entry name" value="AAA"/>
    <property type="match status" value="1"/>
</dbReference>
<dbReference type="InterPro" id="IPR003593">
    <property type="entry name" value="AAA+_ATPase"/>
</dbReference>
<dbReference type="RefSeq" id="WP_103938407.1">
    <property type="nucleotide sequence ID" value="NZ_FNVO01000005.1"/>
</dbReference>
<dbReference type="GO" id="GO:0005304">
    <property type="term" value="F:L-valine transmembrane transporter activity"/>
    <property type="evidence" value="ECO:0007669"/>
    <property type="project" value="TreeGrafter"/>
</dbReference>
<dbReference type="GO" id="GO:0015808">
    <property type="term" value="P:L-alanine transport"/>
    <property type="evidence" value="ECO:0007669"/>
    <property type="project" value="TreeGrafter"/>
</dbReference>
<evidence type="ECO:0000256" key="1">
    <source>
        <dbReference type="ARBA" id="ARBA00022448"/>
    </source>
</evidence>
<dbReference type="GO" id="GO:0016887">
    <property type="term" value="F:ATP hydrolysis activity"/>
    <property type="evidence" value="ECO:0007669"/>
    <property type="project" value="InterPro"/>
</dbReference>
<proteinExistence type="predicted"/>
<dbReference type="Gene3D" id="3.40.50.300">
    <property type="entry name" value="P-loop containing nucleotide triphosphate hydrolases"/>
    <property type="match status" value="1"/>
</dbReference>
<evidence type="ECO:0000313" key="6">
    <source>
        <dbReference type="Proteomes" id="UP000236723"/>
    </source>
</evidence>
<evidence type="ECO:0000256" key="2">
    <source>
        <dbReference type="ARBA" id="ARBA00022741"/>
    </source>
</evidence>
<name>A0A1H6AI73_9ACTN</name>
<keyword evidence="1" id="KW-0813">Transport</keyword>
<dbReference type="CDD" id="cd03219">
    <property type="entry name" value="ABC_Mj1267_LivG_branched"/>
    <property type="match status" value="1"/>
</dbReference>
<protein>
    <submittedName>
        <fullName evidence="5">Branched-chain amino acid transport system ATP-binding protein</fullName>
    </submittedName>
</protein>
<dbReference type="GO" id="GO:1903806">
    <property type="term" value="P:L-isoleucine import across plasma membrane"/>
    <property type="evidence" value="ECO:0007669"/>
    <property type="project" value="TreeGrafter"/>
</dbReference>
<dbReference type="GO" id="GO:0015192">
    <property type="term" value="F:L-phenylalanine transmembrane transporter activity"/>
    <property type="evidence" value="ECO:0007669"/>
    <property type="project" value="TreeGrafter"/>
</dbReference>
<dbReference type="GO" id="GO:0005886">
    <property type="term" value="C:plasma membrane"/>
    <property type="evidence" value="ECO:0007669"/>
    <property type="project" value="TreeGrafter"/>
</dbReference>